<keyword evidence="2" id="KW-1185">Reference proteome</keyword>
<evidence type="ECO:0000313" key="2">
    <source>
        <dbReference type="Proteomes" id="UP000756346"/>
    </source>
</evidence>
<dbReference type="Gene3D" id="3.30.420.40">
    <property type="match status" value="1"/>
</dbReference>
<evidence type="ECO:0000313" key="1">
    <source>
        <dbReference type="EMBL" id="KAH7033159.1"/>
    </source>
</evidence>
<gene>
    <name evidence="1" type="ORF">B0I36DRAFT_407814</name>
</gene>
<reference evidence="1" key="1">
    <citation type="journal article" date="2021" name="Nat. Commun.">
        <title>Genetic determinants of endophytism in the Arabidopsis root mycobiome.</title>
        <authorList>
            <person name="Mesny F."/>
            <person name="Miyauchi S."/>
            <person name="Thiergart T."/>
            <person name="Pickel B."/>
            <person name="Atanasova L."/>
            <person name="Karlsson M."/>
            <person name="Huettel B."/>
            <person name="Barry K.W."/>
            <person name="Haridas S."/>
            <person name="Chen C."/>
            <person name="Bauer D."/>
            <person name="Andreopoulos W."/>
            <person name="Pangilinan J."/>
            <person name="LaButti K."/>
            <person name="Riley R."/>
            <person name="Lipzen A."/>
            <person name="Clum A."/>
            <person name="Drula E."/>
            <person name="Henrissat B."/>
            <person name="Kohler A."/>
            <person name="Grigoriev I.V."/>
            <person name="Martin F.M."/>
            <person name="Hacquard S."/>
        </authorList>
    </citation>
    <scope>NUCLEOTIDE SEQUENCE</scope>
    <source>
        <strain evidence="1">MPI-CAGE-CH-0230</strain>
    </source>
</reference>
<dbReference type="RefSeq" id="XP_046013991.1">
    <property type="nucleotide sequence ID" value="XM_046161852.1"/>
</dbReference>
<dbReference type="GeneID" id="70191398"/>
<dbReference type="PANTHER" id="PTHR14187:SF5">
    <property type="entry name" value="HEAT SHOCK 70 KDA PROTEIN 12A"/>
    <property type="match status" value="1"/>
</dbReference>
<sequence length="578" mass="65087">MALVVCFDFGTTSSGIAYLEHVDNANILSEARNVTVIEHLLGSRHVPKVPSKIAYGPNKTIKWGFDAETELGVISLLKLLPLEEEDIRDCLLNFDEYILSKKQMDKLNKDAIEVVSDYLRLLWAKFLADCERHSPFGDELEKNSLRIVFTVPAIWPEYYRVRLLEAARRAGILNTRPGLAKTTLEFVTEPEAAVYKLLHDSSIRNGLNIGDTMLTCDCGGGTIDVITYGCTSTTPLLVKEVIPGDGALYGGIILDQSFSEALKTKLTALHGFSRPRMEQDRAGFRDTMIFGWEHGLKPSFDGSRSGTFRPFWLNAPPLSFSIDELEDIYDPVVAGILDVVNRQLDCLRARGLPKPRFIMLAGGFGLSLYVRNKLRQEFADSQGIHIFQEESDLSWSTVARGGALFGLSSQSLVRSRVLRDGFALVHSPEWEEDIHDERDFIVDPVRKTGLARDQLLWFFKKGEDVDVGGFREYKLNFVWSRADRGIKRFEQPLYTSSAAVPPHRLKDAKKVDVTFAEHAKMAFETPVPVQRLPLERGQRKLNYSLRIEAVSGRAVTLTAVWDENDQVIGRTRMNIKDT</sequence>
<dbReference type="AlphaFoldDB" id="A0A9P9BPI3"/>
<dbReference type="SUPFAM" id="SSF53067">
    <property type="entry name" value="Actin-like ATPase domain"/>
    <property type="match status" value="2"/>
</dbReference>
<proteinExistence type="predicted"/>
<dbReference type="EMBL" id="JAGTJQ010000004">
    <property type="protein sequence ID" value="KAH7033159.1"/>
    <property type="molecule type" value="Genomic_DNA"/>
</dbReference>
<dbReference type="InterPro" id="IPR043129">
    <property type="entry name" value="ATPase_NBD"/>
</dbReference>
<comment type="caution">
    <text evidence="1">The sequence shown here is derived from an EMBL/GenBank/DDBJ whole genome shotgun (WGS) entry which is preliminary data.</text>
</comment>
<evidence type="ECO:0008006" key="3">
    <source>
        <dbReference type="Google" id="ProtNLM"/>
    </source>
</evidence>
<protein>
    <recommendedName>
        <fullName evidence="3">Actin-like ATPase domain-containing protein</fullName>
    </recommendedName>
</protein>
<name>A0A9P9BPI3_9PEZI</name>
<accession>A0A9P9BPI3</accession>
<organism evidence="1 2">
    <name type="scientific">Microdochium trichocladiopsis</name>
    <dbReference type="NCBI Taxonomy" id="1682393"/>
    <lineage>
        <taxon>Eukaryota</taxon>
        <taxon>Fungi</taxon>
        <taxon>Dikarya</taxon>
        <taxon>Ascomycota</taxon>
        <taxon>Pezizomycotina</taxon>
        <taxon>Sordariomycetes</taxon>
        <taxon>Xylariomycetidae</taxon>
        <taxon>Xylariales</taxon>
        <taxon>Microdochiaceae</taxon>
        <taxon>Microdochium</taxon>
    </lineage>
</organism>
<dbReference type="OrthoDB" id="2963168at2759"/>
<dbReference type="CDD" id="cd10170">
    <property type="entry name" value="ASKHA_NBD_HSP70"/>
    <property type="match status" value="1"/>
</dbReference>
<dbReference type="Proteomes" id="UP000756346">
    <property type="component" value="Unassembled WGS sequence"/>
</dbReference>
<dbReference type="PANTHER" id="PTHR14187">
    <property type="entry name" value="ALPHA KINASE/ELONGATION FACTOR 2 KINASE"/>
    <property type="match status" value="1"/>
</dbReference>